<dbReference type="InterPro" id="IPR005249">
    <property type="entry name" value="YqeK"/>
</dbReference>
<protein>
    <recommendedName>
        <fullName evidence="1">bis(5'-nucleosyl)-tetraphosphatase (symmetrical)</fullName>
        <ecNumber evidence="1">3.6.1.41</ecNumber>
    </recommendedName>
</protein>
<proteinExistence type="predicted"/>
<sequence>MKLTDIKKDLKNRLSERRYVHSAGVAASAYILAEKYGYNPQKAELAGWLHDCAKEMKLEEMQDIIDEQNLQVDEYMRSSRALLHGPAGSIMAKTVYGIKDRDIQNSIFFHTTGRPQMELLDKIIFLADYIEPSRDFPGINIIRRNAQKNLDTAVLSAYDATIRHLLDQKEYIYELTFWGRNDLIKHMGNK</sequence>
<dbReference type="InterPro" id="IPR051094">
    <property type="entry name" value="Diverse_Catalytic_Enzymes"/>
</dbReference>
<dbReference type="AlphaFoldDB" id="A0A930B4L4"/>
<evidence type="ECO:0000256" key="2">
    <source>
        <dbReference type="ARBA" id="ARBA00022723"/>
    </source>
</evidence>
<comment type="catalytic activity">
    <reaction evidence="6">
        <text>P(1),P(4)-bis(5'-adenosyl) tetraphosphate + H2O = 2 ADP + 2 H(+)</text>
        <dbReference type="Rhea" id="RHEA:24252"/>
        <dbReference type="ChEBI" id="CHEBI:15377"/>
        <dbReference type="ChEBI" id="CHEBI:15378"/>
        <dbReference type="ChEBI" id="CHEBI:58141"/>
        <dbReference type="ChEBI" id="CHEBI:456216"/>
        <dbReference type="EC" id="3.6.1.41"/>
    </reaction>
</comment>
<dbReference type="EC" id="3.6.1.41" evidence="1"/>
<dbReference type="SMART" id="SM00471">
    <property type="entry name" value="HDc"/>
    <property type="match status" value="1"/>
</dbReference>
<comment type="caution">
    <text evidence="8">The sequence shown here is derived from an EMBL/GenBank/DDBJ whole genome shotgun (WGS) entry which is preliminary data.</text>
</comment>
<organism evidence="8 9">
    <name type="scientific">Dialister invisus</name>
    <dbReference type="NCBI Taxonomy" id="218538"/>
    <lineage>
        <taxon>Bacteria</taxon>
        <taxon>Bacillati</taxon>
        <taxon>Bacillota</taxon>
        <taxon>Negativicutes</taxon>
        <taxon>Veillonellales</taxon>
        <taxon>Veillonellaceae</taxon>
        <taxon>Dialister</taxon>
    </lineage>
</organism>
<dbReference type="CDD" id="cd00077">
    <property type="entry name" value="HDc"/>
    <property type="match status" value="1"/>
</dbReference>
<dbReference type="GO" id="GO:0046872">
    <property type="term" value="F:metal ion binding"/>
    <property type="evidence" value="ECO:0007669"/>
    <property type="project" value="UniProtKB-KW"/>
</dbReference>
<dbReference type="InterPro" id="IPR006674">
    <property type="entry name" value="HD_domain"/>
</dbReference>
<feature type="domain" description="HD/PDEase" evidence="7">
    <location>
        <begin position="14"/>
        <end position="142"/>
    </location>
</feature>
<dbReference type="InterPro" id="IPR003607">
    <property type="entry name" value="HD/PDEase_dom"/>
</dbReference>
<evidence type="ECO:0000256" key="1">
    <source>
        <dbReference type="ARBA" id="ARBA00012506"/>
    </source>
</evidence>
<dbReference type="GO" id="GO:0008803">
    <property type="term" value="F:bis(5'-nucleosyl)-tetraphosphatase (symmetrical) activity"/>
    <property type="evidence" value="ECO:0007669"/>
    <property type="project" value="UniProtKB-EC"/>
</dbReference>
<name>A0A930B4L4_9FIRM</name>
<evidence type="ECO:0000256" key="3">
    <source>
        <dbReference type="ARBA" id="ARBA00022741"/>
    </source>
</evidence>
<dbReference type="PANTHER" id="PTHR35795:SF1">
    <property type="entry name" value="BIS(5'-NUCLEOSYL)-TETRAPHOSPHATASE, SYMMETRICAL"/>
    <property type="match status" value="1"/>
</dbReference>
<evidence type="ECO:0000313" key="9">
    <source>
        <dbReference type="Proteomes" id="UP000757890"/>
    </source>
</evidence>
<accession>A0A930B4L4</accession>
<keyword evidence="4 8" id="KW-0378">Hydrolase</keyword>
<evidence type="ECO:0000256" key="4">
    <source>
        <dbReference type="ARBA" id="ARBA00022801"/>
    </source>
</evidence>
<evidence type="ECO:0000313" key="8">
    <source>
        <dbReference type="EMBL" id="MBF1128768.1"/>
    </source>
</evidence>
<dbReference type="NCBIfam" id="TIGR00488">
    <property type="entry name" value="bis(5'-nucleosyl)-tetraphosphatase (symmetrical) YqeK"/>
    <property type="match status" value="1"/>
</dbReference>
<dbReference type="GO" id="GO:0000166">
    <property type="term" value="F:nucleotide binding"/>
    <property type="evidence" value="ECO:0007669"/>
    <property type="project" value="UniProtKB-KW"/>
</dbReference>
<evidence type="ECO:0000256" key="5">
    <source>
        <dbReference type="ARBA" id="ARBA00023004"/>
    </source>
</evidence>
<dbReference type="PANTHER" id="PTHR35795">
    <property type="entry name" value="SLR1885 PROTEIN"/>
    <property type="match status" value="1"/>
</dbReference>
<reference evidence="8" key="1">
    <citation type="submission" date="2020-04" db="EMBL/GenBank/DDBJ databases">
        <title>Deep metagenomics examines the oral microbiome during advanced dental caries in children, revealing novel taxa and co-occurrences with host molecules.</title>
        <authorList>
            <person name="Baker J.L."/>
            <person name="Morton J.T."/>
            <person name="Dinis M."/>
            <person name="Alvarez R."/>
            <person name="Tran N.C."/>
            <person name="Knight R."/>
            <person name="Edlund A."/>
        </authorList>
    </citation>
    <scope>NUCLEOTIDE SEQUENCE</scope>
    <source>
        <strain evidence="8">JCVI_32_bin.14</strain>
    </source>
</reference>
<dbReference type="Proteomes" id="UP000757890">
    <property type="component" value="Unassembled WGS sequence"/>
</dbReference>
<evidence type="ECO:0000256" key="6">
    <source>
        <dbReference type="ARBA" id="ARBA00049417"/>
    </source>
</evidence>
<dbReference type="EMBL" id="JABZMK010000002">
    <property type="protein sequence ID" value="MBF1128768.1"/>
    <property type="molecule type" value="Genomic_DNA"/>
</dbReference>
<dbReference type="Pfam" id="PF01966">
    <property type="entry name" value="HD"/>
    <property type="match status" value="1"/>
</dbReference>
<keyword evidence="5" id="KW-0408">Iron</keyword>
<dbReference type="SUPFAM" id="SSF109604">
    <property type="entry name" value="HD-domain/PDEase-like"/>
    <property type="match status" value="1"/>
</dbReference>
<evidence type="ECO:0000259" key="7">
    <source>
        <dbReference type="SMART" id="SM00471"/>
    </source>
</evidence>
<keyword evidence="3" id="KW-0547">Nucleotide-binding</keyword>
<gene>
    <name evidence="8" type="primary">yqeK</name>
    <name evidence="8" type="ORF">HXL70_01775</name>
</gene>
<keyword evidence="2" id="KW-0479">Metal-binding</keyword>
<dbReference type="Gene3D" id="1.10.3210.10">
    <property type="entry name" value="Hypothetical protein af1432"/>
    <property type="match status" value="1"/>
</dbReference>